<name>A0A6N4SQ43_CYTH3</name>
<dbReference type="AlphaFoldDB" id="A0A6N4SQ43"/>
<feature type="domain" description="Penicillin-binding protein transpeptidase" evidence="13">
    <location>
        <begin position="309"/>
        <end position="547"/>
    </location>
</feature>
<dbReference type="SUPFAM" id="SSF56601">
    <property type="entry name" value="beta-lactamase/transpeptidase-like"/>
    <property type="match status" value="1"/>
</dbReference>
<keyword evidence="4" id="KW-0121">Carboxypeptidase</keyword>
<dbReference type="EC" id="2.4.99.28" evidence="10"/>
<keyword evidence="7" id="KW-0808">Transferase</keyword>
<dbReference type="GO" id="GO:0009252">
    <property type="term" value="P:peptidoglycan biosynthetic process"/>
    <property type="evidence" value="ECO:0007669"/>
    <property type="project" value="InterPro"/>
</dbReference>
<dbReference type="GO" id="GO:0006508">
    <property type="term" value="P:proteolysis"/>
    <property type="evidence" value="ECO:0007669"/>
    <property type="project" value="UniProtKB-KW"/>
</dbReference>
<dbReference type="Pfam" id="PF06832">
    <property type="entry name" value="BiPBP_C"/>
    <property type="match status" value="1"/>
</dbReference>
<dbReference type="PANTHER" id="PTHR32282">
    <property type="entry name" value="BINDING PROTEIN TRANSPEPTIDASE, PUTATIVE-RELATED"/>
    <property type="match status" value="1"/>
</dbReference>
<sequence length="774" mass="87979">MHPIRTFFTAYKKHVTRFAAITAGLVLLFFILNALFPLPPVPSYSTVVTGDKNEVIHAFLSRDDKWRFKISTRELHPDLKTAFIHKEDNYFYYHPGINVLALMRAAFNNTLHLKKTSGASTITMQVVRLLEPRERTYLNKIIEAFRALQYEWVYSKEEILELYINFVPYGSNIEGVKAASLLYFQKSPEQLSLAQIVSLTIIPNRPVSLNPQRSRALLKTERNKWLKRFGEAGIFEPQRIQDALKEDVYASRKPLPKRAPHLSIRLHKKYPKATEIGTTLKVTTQERAQLILTNYMARIRQLGIHNSALVIYNNETRRMEAYIGANDFYDSEHDGQVDGVNAIRSPGSTLKPFIYGMAFDKGLLTPKRVIEDIPTNFDGYVPTNFDEHFNGLVSVEKALAYSLNIPAVKTIEQITPNAFTQVLAKNGFKQIKRDQAHLGLSVSLGGCGVTLEELTHLYTVFAQHGIRYHYATLQQDADSLASRVLSESSAYMISEILTQITRPDLPNNMQSSFHIPHIAWKTGTSFGRKDAWCIGYNQKYTIGVWVGNFDATGVHELTGADIATPLLFELFNTLDYNSQQHWFFKPKELGLRTVCTYSGLPMGPHCTESMIDQYIPKVSTNAVCMHLKEYTVAANGQYSYCTSCIPDGGYTVKLYPNLSVALADFYDSQHIPYEKPPVHNPMCIRVMEEQHPKIVMPVANKEYLIERAVPTELQLKSIVPNDVRKVYWYINGRFYQEAGPKDEVFFLPQEGVTKIACSDDQGRNSSIKITVGFY</sequence>
<keyword evidence="12" id="KW-0812">Transmembrane</keyword>
<comment type="pathway">
    <text evidence="1">Cell wall biogenesis; peptidoglycan biosynthesis.</text>
</comment>
<dbReference type="InterPro" id="IPR023346">
    <property type="entry name" value="Lysozyme-like_dom_sf"/>
</dbReference>
<dbReference type="InterPro" id="IPR001264">
    <property type="entry name" value="Glyco_trans_51"/>
</dbReference>
<evidence type="ECO:0000256" key="3">
    <source>
        <dbReference type="ARBA" id="ARBA00007739"/>
    </source>
</evidence>
<evidence type="ECO:0000256" key="11">
    <source>
        <dbReference type="ARBA" id="ARBA00049902"/>
    </source>
</evidence>
<evidence type="ECO:0000313" key="16">
    <source>
        <dbReference type="EMBL" id="ABG58467.1"/>
    </source>
</evidence>
<gene>
    <name evidence="16" type="primary">pbpC</name>
    <name evidence="16" type="ordered locus">CHU_1192</name>
</gene>
<feature type="domain" description="Penicillin-binding C-terminal" evidence="15">
    <location>
        <begin position="683"/>
        <end position="769"/>
    </location>
</feature>
<dbReference type="GO" id="GO:0004180">
    <property type="term" value="F:carboxypeptidase activity"/>
    <property type="evidence" value="ECO:0007669"/>
    <property type="project" value="UniProtKB-KW"/>
</dbReference>
<dbReference type="InterPro" id="IPR050396">
    <property type="entry name" value="Glycosyltr_51/Transpeptidase"/>
</dbReference>
<keyword evidence="12" id="KW-0472">Membrane</keyword>
<dbReference type="SUPFAM" id="SSF53955">
    <property type="entry name" value="Lysozyme-like"/>
    <property type="match status" value="1"/>
</dbReference>
<feature type="transmembrane region" description="Helical" evidence="12">
    <location>
        <begin position="15"/>
        <end position="36"/>
    </location>
</feature>
<keyword evidence="6" id="KW-0328">Glycosyltransferase</keyword>
<accession>A0A6N4SQ43</accession>
<keyword evidence="5" id="KW-0645">Protease</keyword>
<evidence type="ECO:0000259" key="13">
    <source>
        <dbReference type="Pfam" id="PF00905"/>
    </source>
</evidence>
<feature type="domain" description="Glycosyl transferase family 51" evidence="14">
    <location>
        <begin position="54"/>
        <end position="228"/>
    </location>
</feature>
<evidence type="ECO:0000256" key="2">
    <source>
        <dbReference type="ARBA" id="ARBA00007090"/>
    </source>
</evidence>
<evidence type="ECO:0000256" key="10">
    <source>
        <dbReference type="ARBA" id="ARBA00044770"/>
    </source>
</evidence>
<evidence type="ECO:0000256" key="6">
    <source>
        <dbReference type="ARBA" id="ARBA00022676"/>
    </source>
</evidence>
<comment type="similarity">
    <text evidence="3">In the N-terminal section; belongs to the glycosyltransferase 51 family.</text>
</comment>
<dbReference type="KEGG" id="chu:CHU_1192"/>
<dbReference type="PANTHER" id="PTHR32282:SF15">
    <property type="entry name" value="PENICILLIN-BINDING PROTEIN 1C"/>
    <property type="match status" value="1"/>
</dbReference>
<comment type="catalytic activity">
    <reaction evidence="11">
        <text>[GlcNAc-(1-&gt;4)-Mur2Ac(oyl-L-Ala-gamma-D-Glu-L-Lys-D-Ala-D-Ala)](n)-di-trans,octa-cis-undecaprenyl diphosphate + beta-D-GlcNAc-(1-&gt;4)-Mur2Ac(oyl-L-Ala-gamma-D-Glu-L-Lys-D-Ala-D-Ala)-di-trans,octa-cis-undecaprenyl diphosphate = [GlcNAc-(1-&gt;4)-Mur2Ac(oyl-L-Ala-gamma-D-Glu-L-Lys-D-Ala-D-Ala)](n+1)-di-trans,octa-cis-undecaprenyl diphosphate + di-trans,octa-cis-undecaprenyl diphosphate + H(+)</text>
        <dbReference type="Rhea" id="RHEA:23708"/>
        <dbReference type="Rhea" id="RHEA-COMP:9602"/>
        <dbReference type="Rhea" id="RHEA-COMP:9603"/>
        <dbReference type="ChEBI" id="CHEBI:15378"/>
        <dbReference type="ChEBI" id="CHEBI:58405"/>
        <dbReference type="ChEBI" id="CHEBI:60033"/>
        <dbReference type="ChEBI" id="CHEBI:78435"/>
        <dbReference type="EC" id="2.4.99.28"/>
    </reaction>
</comment>
<keyword evidence="17" id="KW-1185">Reference proteome</keyword>
<evidence type="ECO:0000259" key="14">
    <source>
        <dbReference type="Pfam" id="PF00912"/>
    </source>
</evidence>
<proteinExistence type="inferred from homology"/>
<dbReference type="Pfam" id="PF00912">
    <property type="entry name" value="Transgly"/>
    <property type="match status" value="1"/>
</dbReference>
<dbReference type="Proteomes" id="UP000001822">
    <property type="component" value="Chromosome"/>
</dbReference>
<evidence type="ECO:0000259" key="15">
    <source>
        <dbReference type="Pfam" id="PF06832"/>
    </source>
</evidence>
<dbReference type="InterPro" id="IPR001460">
    <property type="entry name" value="PCN-bd_Tpept"/>
</dbReference>
<dbReference type="OrthoDB" id="9766909at2"/>
<dbReference type="GO" id="GO:0030288">
    <property type="term" value="C:outer membrane-bounded periplasmic space"/>
    <property type="evidence" value="ECO:0007669"/>
    <property type="project" value="TreeGrafter"/>
</dbReference>
<evidence type="ECO:0000256" key="7">
    <source>
        <dbReference type="ARBA" id="ARBA00022679"/>
    </source>
</evidence>
<evidence type="ECO:0000256" key="12">
    <source>
        <dbReference type="SAM" id="Phobius"/>
    </source>
</evidence>
<organism evidence="16 17">
    <name type="scientific">Cytophaga hutchinsonii (strain ATCC 33406 / DSM 1761 / CIP 103989 / NBRC 15051 / NCIMB 9469 / D465)</name>
    <dbReference type="NCBI Taxonomy" id="269798"/>
    <lineage>
        <taxon>Bacteria</taxon>
        <taxon>Pseudomonadati</taxon>
        <taxon>Bacteroidota</taxon>
        <taxon>Cytophagia</taxon>
        <taxon>Cytophagales</taxon>
        <taxon>Cytophagaceae</taxon>
        <taxon>Cytophaga</taxon>
    </lineage>
</organism>
<dbReference type="InterPro" id="IPR036950">
    <property type="entry name" value="PBP_transglycosylase"/>
</dbReference>
<dbReference type="Gene3D" id="1.10.3810.10">
    <property type="entry name" value="Biosynthetic peptidoglycan transglycosylase-like"/>
    <property type="match status" value="1"/>
</dbReference>
<comment type="similarity">
    <text evidence="2">In the C-terminal section; belongs to the transpeptidase family.</text>
</comment>
<protein>
    <recommendedName>
        <fullName evidence="10">peptidoglycan glycosyltransferase</fullName>
        <ecNumber evidence="10">2.4.99.28</ecNumber>
    </recommendedName>
</protein>
<dbReference type="InterPro" id="IPR011815">
    <property type="entry name" value="PBP_1c"/>
</dbReference>
<dbReference type="InterPro" id="IPR012338">
    <property type="entry name" value="Beta-lactam/transpept-like"/>
</dbReference>
<dbReference type="Pfam" id="PF00905">
    <property type="entry name" value="Transpeptidase"/>
    <property type="match status" value="1"/>
</dbReference>
<dbReference type="GO" id="GO:0008658">
    <property type="term" value="F:penicillin binding"/>
    <property type="evidence" value="ECO:0007669"/>
    <property type="project" value="InterPro"/>
</dbReference>
<keyword evidence="9" id="KW-0511">Multifunctional enzyme</keyword>
<dbReference type="EMBL" id="CP000383">
    <property type="protein sequence ID" value="ABG58467.1"/>
    <property type="molecule type" value="Genomic_DNA"/>
</dbReference>
<evidence type="ECO:0000256" key="8">
    <source>
        <dbReference type="ARBA" id="ARBA00022801"/>
    </source>
</evidence>
<reference evidence="16 17" key="1">
    <citation type="journal article" date="2007" name="Appl. Environ. Microbiol.">
        <title>Genome sequence of the cellulolytic gliding bacterium Cytophaga hutchinsonii.</title>
        <authorList>
            <person name="Xie G."/>
            <person name="Bruce D.C."/>
            <person name="Challacombe J.F."/>
            <person name="Chertkov O."/>
            <person name="Detter J.C."/>
            <person name="Gilna P."/>
            <person name="Han C.S."/>
            <person name="Lucas S."/>
            <person name="Misra M."/>
            <person name="Myers G.L."/>
            <person name="Richardson P."/>
            <person name="Tapia R."/>
            <person name="Thayer N."/>
            <person name="Thompson L.S."/>
            <person name="Brettin T.S."/>
            <person name="Henrissat B."/>
            <person name="Wilson D.B."/>
            <person name="McBride M.J."/>
        </authorList>
    </citation>
    <scope>NUCLEOTIDE SEQUENCE [LARGE SCALE GENOMIC DNA]</scope>
    <source>
        <strain evidence="17">ATCC 33406 / DSM 1761 / CIP 103989 / NBRC 15051 / NCIMB 9469 / D465</strain>
    </source>
</reference>
<keyword evidence="12" id="KW-1133">Transmembrane helix</keyword>
<dbReference type="Gene3D" id="3.40.710.10">
    <property type="entry name" value="DD-peptidase/beta-lactamase superfamily"/>
    <property type="match status" value="1"/>
</dbReference>
<evidence type="ECO:0000256" key="4">
    <source>
        <dbReference type="ARBA" id="ARBA00022645"/>
    </source>
</evidence>
<dbReference type="NCBIfam" id="TIGR02073">
    <property type="entry name" value="PBP_1c"/>
    <property type="match status" value="1"/>
</dbReference>
<keyword evidence="8" id="KW-0378">Hydrolase</keyword>
<dbReference type="GO" id="GO:0008955">
    <property type="term" value="F:peptidoglycan glycosyltransferase activity"/>
    <property type="evidence" value="ECO:0007669"/>
    <property type="project" value="UniProtKB-EC"/>
</dbReference>
<dbReference type="RefSeq" id="WP_011584582.1">
    <property type="nucleotide sequence ID" value="NC_008255.1"/>
</dbReference>
<dbReference type="InterPro" id="IPR009647">
    <property type="entry name" value="PBP_C"/>
</dbReference>
<evidence type="ECO:0000256" key="1">
    <source>
        <dbReference type="ARBA" id="ARBA00004752"/>
    </source>
</evidence>
<evidence type="ECO:0000256" key="5">
    <source>
        <dbReference type="ARBA" id="ARBA00022670"/>
    </source>
</evidence>
<evidence type="ECO:0000256" key="9">
    <source>
        <dbReference type="ARBA" id="ARBA00023268"/>
    </source>
</evidence>
<evidence type="ECO:0000313" key="17">
    <source>
        <dbReference type="Proteomes" id="UP000001822"/>
    </source>
</evidence>